<proteinExistence type="predicted"/>
<protein>
    <recommendedName>
        <fullName evidence="3">CoA transferase</fullName>
    </recommendedName>
</protein>
<keyword evidence="1" id="KW-0808">Transferase</keyword>
<dbReference type="SUPFAM" id="SSF89796">
    <property type="entry name" value="CoA-transferase family III (CaiB/BaiF)"/>
    <property type="match status" value="1"/>
</dbReference>
<dbReference type="InterPro" id="IPR003673">
    <property type="entry name" value="CoA-Trfase_fam_III"/>
</dbReference>
<dbReference type="AlphaFoldDB" id="A0A381Z703"/>
<dbReference type="PANTHER" id="PTHR48207:SF3">
    <property type="entry name" value="SUCCINATE--HYDROXYMETHYLGLUTARATE COA-TRANSFERASE"/>
    <property type="match status" value="1"/>
</dbReference>
<dbReference type="GO" id="GO:0008410">
    <property type="term" value="F:CoA-transferase activity"/>
    <property type="evidence" value="ECO:0007669"/>
    <property type="project" value="TreeGrafter"/>
</dbReference>
<organism evidence="2">
    <name type="scientific">marine metagenome</name>
    <dbReference type="NCBI Taxonomy" id="408172"/>
    <lineage>
        <taxon>unclassified sequences</taxon>
        <taxon>metagenomes</taxon>
        <taxon>ecological metagenomes</taxon>
    </lineage>
</organism>
<evidence type="ECO:0000313" key="2">
    <source>
        <dbReference type="EMBL" id="SVA84652.1"/>
    </source>
</evidence>
<evidence type="ECO:0000256" key="1">
    <source>
        <dbReference type="ARBA" id="ARBA00022679"/>
    </source>
</evidence>
<dbReference type="Gene3D" id="3.40.50.10540">
    <property type="entry name" value="Crotonobetainyl-coa:carnitine coa-transferase, domain 1"/>
    <property type="match status" value="1"/>
</dbReference>
<accession>A0A381Z703</accession>
<dbReference type="InterPro" id="IPR023606">
    <property type="entry name" value="CoA-Trfase_III_dom_1_sf"/>
</dbReference>
<name>A0A381Z703_9ZZZZ</name>
<dbReference type="PANTHER" id="PTHR48207">
    <property type="entry name" value="SUCCINATE--HYDROXYMETHYLGLUTARATE COA-TRANSFERASE"/>
    <property type="match status" value="1"/>
</dbReference>
<evidence type="ECO:0008006" key="3">
    <source>
        <dbReference type="Google" id="ProtNLM"/>
    </source>
</evidence>
<dbReference type="EMBL" id="UINC01020076">
    <property type="protein sequence ID" value="SVA84652.1"/>
    <property type="molecule type" value="Genomic_DNA"/>
</dbReference>
<dbReference type="Pfam" id="PF02515">
    <property type="entry name" value="CoA_transf_3"/>
    <property type="match status" value="1"/>
</dbReference>
<gene>
    <name evidence="2" type="ORF">METZ01_LOCUS137506</name>
</gene>
<dbReference type="InterPro" id="IPR044855">
    <property type="entry name" value="CoA-Trfase_III_dom3_sf"/>
</dbReference>
<sequence>MPTVTANAPGLTGMPPGVLGGVKVLDLSEDIAGSFCARLLADYGADVLKLEPPGGAALRRMGPFHEDDPHPEKSLFNLVLNLNKKGATVNLETTTGQAILKELVKHIDVIVESFHPGYLESLGLGYDALQEINPSLVMTSITPFGQDGPYSQFLGEEIVSYAMGMIMSISGSQGREPLKHGGFQSQQEGGLNGAAATAICLFGMENGCGGQHIDVSIMECVASTMMATQTMYPFMGGTQHRRRAVGQNFTFPMPCADGWVIVQTGGGATWENIVNLFQEPKLLEPRFSNTDERAESGEEMDQIMVDALSRLNKWDLFAKAAEARILFGLVQTPMELAECPQLESREFFREVDHPVIGKIKVPAVLFNYSEAPYQLRFPAPTLGQHNQEIYVDGLGYSQEDFCRLRQLNAI</sequence>
<dbReference type="InterPro" id="IPR050483">
    <property type="entry name" value="CoA-transferase_III_domain"/>
</dbReference>
<dbReference type="Gene3D" id="3.30.1540.10">
    <property type="entry name" value="formyl-coa transferase, domain 3"/>
    <property type="match status" value="1"/>
</dbReference>
<reference evidence="2" key="1">
    <citation type="submission" date="2018-05" db="EMBL/GenBank/DDBJ databases">
        <authorList>
            <person name="Lanie J.A."/>
            <person name="Ng W.-L."/>
            <person name="Kazmierczak K.M."/>
            <person name="Andrzejewski T.M."/>
            <person name="Davidsen T.M."/>
            <person name="Wayne K.J."/>
            <person name="Tettelin H."/>
            <person name="Glass J.I."/>
            <person name="Rusch D."/>
            <person name="Podicherti R."/>
            <person name="Tsui H.-C.T."/>
            <person name="Winkler M.E."/>
        </authorList>
    </citation>
    <scope>NUCLEOTIDE SEQUENCE</scope>
</reference>